<evidence type="ECO:0000313" key="2">
    <source>
        <dbReference type="EMBL" id="MDQ0366627.1"/>
    </source>
</evidence>
<protein>
    <submittedName>
        <fullName evidence="2">Pyruvyl transferase EpsO</fullName>
        <ecNumber evidence="2">2.-.-.-</ecNumber>
    </submittedName>
</protein>
<organism evidence="2 3">
    <name type="scientific">Catenuloplanes indicus</name>
    <dbReference type="NCBI Taxonomy" id="137267"/>
    <lineage>
        <taxon>Bacteria</taxon>
        <taxon>Bacillati</taxon>
        <taxon>Actinomycetota</taxon>
        <taxon>Actinomycetes</taxon>
        <taxon>Micromonosporales</taxon>
        <taxon>Micromonosporaceae</taxon>
        <taxon>Catenuloplanes</taxon>
    </lineage>
</organism>
<keyword evidence="2" id="KW-0808">Transferase</keyword>
<dbReference type="InterPro" id="IPR007345">
    <property type="entry name" value="Polysacch_pyruvyl_Trfase"/>
</dbReference>
<dbReference type="Proteomes" id="UP001240236">
    <property type="component" value="Unassembled WGS sequence"/>
</dbReference>
<proteinExistence type="predicted"/>
<dbReference type="AlphaFoldDB" id="A0AAE3VZS9"/>
<dbReference type="EC" id="2.-.-.-" evidence="2"/>
<dbReference type="EMBL" id="JAUSUZ010000001">
    <property type="protein sequence ID" value="MDQ0366627.1"/>
    <property type="molecule type" value="Genomic_DNA"/>
</dbReference>
<evidence type="ECO:0000313" key="3">
    <source>
        <dbReference type="Proteomes" id="UP001240236"/>
    </source>
</evidence>
<evidence type="ECO:0000259" key="1">
    <source>
        <dbReference type="Pfam" id="PF04230"/>
    </source>
</evidence>
<dbReference type="RefSeq" id="WP_307240111.1">
    <property type="nucleotide sequence ID" value="NZ_JAUSUZ010000001.1"/>
</dbReference>
<feature type="domain" description="Polysaccharide pyruvyl transferase" evidence="1">
    <location>
        <begin position="41"/>
        <end position="301"/>
    </location>
</feature>
<dbReference type="GO" id="GO:0016740">
    <property type="term" value="F:transferase activity"/>
    <property type="evidence" value="ECO:0007669"/>
    <property type="project" value="UniProtKB-KW"/>
</dbReference>
<comment type="caution">
    <text evidence="2">The sequence shown here is derived from an EMBL/GenBank/DDBJ whole genome shotgun (WGS) entry which is preliminary data.</text>
</comment>
<accession>A0AAE3VZS9</accession>
<name>A0AAE3VZS9_9ACTN</name>
<sequence>MTDARIDDPVRALTARTGAILQDLLPGGPHVALLDFPAHDNAGDSLIHLGQVAHLRRLGLVVRYLADDRTYSPTVLRKRHPAGPIFIQGGGNLGDLWPLRQDFRERLLREHPDRPIVQLPQSMDFRDSARLARASAAFHAHPDLTLLLRDERSLARARDAFPGVRAEFCPDLAPGAGPQARTAPATHDVVLLLRTDGEQTGDHRVMIPAGARALRTDWGFRGAHRLRWDLLRAPSAVARHLPVLRGPLQTTVERSFAALAAHNVDRARAVLSRGRAVVTDRLHAAVLAALMGIPVIAMDNCSGKISAAYDAYLHALPGLTFARSAAEASEALEGVL</sequence>
<dbReference type="Pfam" id="PF04230">
    <property type="entry name" value="PS_pyruv_trans"/>
    <property type="match status" value="1"/>
</dbReference>
<reference evidence="2 3" key="1">
    <citation type="submission" date="2023-07" db="EMBL/GenBank/DDBJ databases">
        <title>Sequencing the genomes of 1000 actinobacteria strains.</title>
        <authorList>
            <person name="Klenk H.-P."/>
        </authorList>
    </citation>
    <scope>NUCLEOTIDE SEQUENCE [LARGE SCALE GENOMIC DNA]</scope>
    <source>
        <strain evidence="2 3">DSM 44709</strain>
    </source>
</reference>
<gene>
    <name evidence="2" type="ORF">J2S42_003296</name>
</gene>
<keyword evidence="3" id="KW-1185">Reference proteome</keyword>